<sequence length="308" mass="34147">PTLNSTFMGHSELVTGLDFSPEGSRLASVGMDSSLFLWKIKGSMFPLKYVHHELGGVYCVKFSPVIHEGNHMIATGGNDRHIRIMKLGLEGTDTAVDAHSRPHESYVIKGHEGAINDISFDKTGNYLLSCSSDNSTRLWSLEYCQYVNSYLGHSLPPLSCDISYDGRVLVTAGRDRSIKLFDANSSSCIVDLRQHNDYINKVRFSPDGTSLASCSNDNSIRLFDLRYSGKPLQKFEAHNYPVTGIDFHRSGNYLVSTGEDNTIKLWNLMHAQLMYTISGHSNSTQCARFSSDGHYFATGGADANVLLW</sequence>
<evidence type="ECO:0000313" key="4">
    <source>
        <dbReference type="EMBL" id="EFC45251.1"/>
    </source>
</evidence>
<gene>
    <name evidence="4" type="ORF">NAEGRDRAFT_3161</name>
</gene>
<feature type="repeat" description="WD" evidence="3">
    <location>
        <begin position="108"/>
        <end position="149"/>
    </location>
</feature>
<dbReference type="KEGG" id="ngr:NAEGRDRAFT_3161"/>
<accession>D2VD17</accession>
<feature type="repeat" description="WD" evidence="3">
    <location>
        <begin position="277"/>
        <end position="308"/>
    </location>
</feature>
<dbReference type="OrthoDB" id="10264588at2759"/>
<organism evidence="5">
    <name type="scientific">Naegleria gruberi</name>
    <name type="common">Amoeba</name>
    <dbReference type="NCBI Taxonomy" id="5762"/>
    <lineage>
        <taxon>Eukaryota</taxon>
        <taxon>Discoba</taxon>
        <taxon>Heterolobosea</taxon>
        <taxon>Tetramitia</taxon>
        <taxon>Eutetramitia</taxon>
        <taxon>Vahlkampfiidae</taxon>
        <taxon>Naegleria</taxon>
    </lineage>
</organism>
<dbReference type="PROSITE" id="PS50294">
    <property type="entry name" value="WD_REPEATS_REGION"/>
    <property type="match status" value="5"/>
</dbReference>
<dbReference type="eggNOG" id="ENOG502QSVJ">
    <property type="taxonomic scope" value="Eukaryota"/>
</dbReference>
<dbReference type="PROSITE" id="PS00678">
    <property type="entry name" value="WD_REPEATS_1"/>
    <property type="match status" value="1"/>
</dbReference>
<dbReference type="PROSITE" id="PS50082">
    <property type="entry name" value="WD_REPEATS_2"/>
    <property type="match status" value="6"/>
</dbReference>
<dbReference type="STRING" id="5762.D2VD17"/>
<keyword evidence="2" id="KW-0677">Repeat</keyword>
<dbReference type="VEuPathDB" id="AmoebaDB:NAEGRDRAFT_3161"/>
<dbReference type="OMA" id="VHHELGG"/>
<reference evidence="4 5" key="1">
    <citation type="journal article" date="2010" name="Cell">
        <title>The genome of Naegleria gruberi illuminates early eukaryotic versatility.</title>
        <authorList>
            <person name="Fritz-Laylin L.K."/>
            <person name="Prochnik S.E."/>
            <person name="Ginger M.L."/>
            <person name="Dacks J.B."/>
            <person name="Carpenter M.L."/>
            <person name="Field M.C."/>
            <person name="Kuo A."/>
            <person name="Paredez A."/>
            <person name="Chapman J."/>
            <person name="Pham J."/>
            <person name="Shu S."/>
            <person name="Neupane R."/>
            <person name="Cipriano M."/>
            <person name="Mancuso J."/>
            <person name="Tu H."/>
            <person name="Salamov A."/>
            <person name="Lindquist E."/>
            <person name="Shapiro H."/>
            <person name="Lucas S."/>
            <person name="Grigoriev I.V."/>
            <person name="Cande W.Z."/>
            <person name="Fulton C."/>
            <person name="Rokhsar D.S."/>
            <person name="Dawson S.C."/>
        </authorList>
    </citation>
    <scope>NUCLEOTIDE SEQUENCE [LARGE SCALE GENOMIC DNA]</scope>
    <source>
        <strain evidence="4 5">NEG-M</strain>
    </source>
</reference>
<keyword evidence="5" id="KW-1185">Reference proteome</keyword>
<keyword evidence="1 3" id="KW-0853">WD repeat</keyword>
<feature type="non-terminal residue" evidence="4">
    <location>
        <position position="308"/>
    </location>
</feature>
<feature type="repeat" description="WD" evidence="3">
    <location>
        <begin position="192"/>
        <end position="226"/>
    </location>
</feature>
<dbReference type="CDD" id="cd00200">
    <property type="entry name" value="WD40"/>
    <property type="match status" value="1"/>
</dbReference>
<dbReference type="Gene3D" id="2.130.10.10">
    <property type="entry name" value="YVTN repeat-like/Quinoprotein amine dehydrogenase"/>
    <property type="match status" value="3"/>
</dbReference>
<name>D2VD17_NAEGR</name>
<evidence type="ECO:0000256" key="3">
    <source>
        <dbReference type="PROSITE-ProRule" id="PRU00221"/>
    </source>
</evidence>
<dbReference type="PANTHER" id="PTHR19879:SF9">
    <property type="entry name" value="TRANSCRIPTION INITIATION FACTOR TFIID SUBUNIT 5"/>
    <property type="match status" value="1"/>
</dbReference>
<feature type="non-terminal residue" evidence="4">
    <location>
        <position position="1"/>
    </location>
</feature>
<dbReference type="InterPro" id="IPR020472">
    <property type="entry name" value="WD40_PAC1"/>
</dbReference>
<dbReference type="Proteomes" id="UP000006671">
    <property type="component" value="Unassembled WGS sequence"/>
</dbReference>
<evidence type="ECO:0000313" key="5">
    <source>
        <dbReference type="Proteomes" id="UP000006671"/>
    </source>
</evidence>
<protein>
    <submittedName>
        <fullName evidence="4">Predicted protein</fullName>
    </submittedName>
</protein>
<dbReference type="Pfam" id="PF00400">
    <property type="entry name" value="WD40"/>
    <property type="match status" value="7"/>
</dbReference>
<dbReference type="AlphaFoldDB" id="D2VD17"/>
<feature type="repeat" description="WD" evidence="3">
    <location>
        <begin position="7"/>
        <end position="41"/>
    </location>
</feature>
<dbReference type="InterPro" id="IPR015943">
    <property type="entry name" value="WD40/YVTN_repeat-like_dom_sf"/>
</dbReference>
<feature type="repeat" description="WD" evidence="3">
    <location>
        <begin position="235"/>
        <end position="276"/>
    </location>
</feature>
<dbReference type="PANTHER" id="PTHR19879">
    <property type="entry name" value="TRANSCRIPTION INITIATION FACTOR TFIID"/>
    <property type="match status" value="1"/>
</dbReference>
<dbReference type="InParanoid" id="D2VD17"/>
<dbReference type="SUPFAM" id="SSF50978">
    <property type="entry name" value="WD40 repeat-like"/>
    <property type="match status" value="1"/>
</dbReference>
<dbReference type="PRINTS" id="PR00320">
    <property type="entry name" value="GPROTEINBRPT"/>
</dbReference>
<dbReference type="SMART" id="SM00320">
    <property type="entry name" value="WD40"/>
    <property type="match status" value="7"/>
</dbReference>
<feature type="repeat" description="WD" evidence="3">
    <location>
        <begin position="150"/>
        <end position="191"/>
    </location>
</feature>
<proteinExistence type="predicted"/>
<evidence type="ECO:0000256" key="1">
    <source>
        <dbReference type="ARBA" id="ARBA00022574"/>
    </source>
</evidence>
<evidence type="ECO:0000256" key="2">
    <source>
        <dbReference type="ARBA" id="ARBA00022737"/>
    </source>
</evidence>
<dbReference type="InterPro" id="IPR001680">
    <property type="entry name" value="WD40_rpt"/>
</dbReference>
<dbReference type="GeneID" id="8849027"/>
<dbReference type="EMBL" id="GG738864">
    <property type="protein sequence ID" value="EFC45251.1"/>
    <property type="molecule type" value="Genomic_DNA"/>
</dbReference>
<dbReference type="InterPro" id="IPR019775">
    <property type="entry name" value="WD40_repeat_CS"/>
</dbReference>
<dbReference type="InterPro" id="IPR036322">
    <property type="entry name" value="WD40_repeat_dom_sf"/>
</dbReference>
<dbReference type="RefSeq" id="XP_002677995.1">
    <property type="nucleotide sequence ID" value="XM_002677949.1"/>
</dbReference>